<gene>
    <name evidence="2" type="ORF">H3V53_39790</name>
</gene>
<dbReference type="EMBL" id="JACFYJ010000148">
    <property type="protein sequence ID" value="MEI6003009.1"/>
    <property type="molecule type" value="Genomic_DNA"/>
</dbReference>
<evidence type="ECO:0000259" key="1">
    <source>
        <dbReference type="Pfam" id="PF09084"/>
    </source>
</evidence>
<proteinExistence type="predicted"/>
<accession>A0ABU8J4V4</accession>
<dbReference type="Pfam" id="PF09084">
    <property type="entry name" value="NMT1"/>
    <property type="match status" value="1"/>
</dbReference>
<reference evidence="2 3" key="1">
    <citation type="journal article" date="2022" name="Arch. Microbiol.">
        <title>Paraburkholderia bengalensis sp. nov. isolated from roots of Oryza sativa, IR64.</title>
        <authorList>
            <person name="Nag P."/>
            <person name="Mondal N."/>
            <person name="Sarkar J."/>
            <person name="Das S."/>
        </authorList>
    </citation>
    <scope>NUCLEOTIDE SEQUENCE [LARGE SCALE GENOMIC DNA]</scope>
    <source>
        <strain evidence="2 3">IR64_4_BI</strain>
    </source>
</reference>
<name>A0ABU8J4V4_9BURK</name>
<sequence length="288" mass="31655">MLSIDLTYVGAGIHEELIAHVADQEGYFEEEGVRVALRDGAVWNTDRVRAGATIGLGRALISRMTSGIEWTALSVNTHRPLFWFVGANSVKSMEDLRGRRLAVHGPRTAPGVFARIVLRKHGLDPDRDVQCVERIPGDYQMDLRRLREGSIDAAYVGSTLSAEQVAREEGFSVLSWVGDHFQIPTVGLAVDPSRISLDAPALQAMTRAYKRSLRTIAEQPSLAIEHIASMLGRLTSVEAEQHYERYIRPYFTSNGRVDLKVAKEGVAAVAAELGIAANNADQMYLATL</sequence>
<dbReference type="SUPFAM" id="SSF53850">
    <property type="entry name" value="Periplasmic binding protein-like II"/>
    <property type="match status" value="1"/>
</dbReference>
<dbReference type="InterPro" id="IPR015168">
    <property type="entry name" value="SsuA/THI5"/>
</dbReference>
<dbReference type="Proteomes" id="UP001386437">
    <property type="component" value="Unassembled WGS sequence"/>
</dbReference>
<organism evidence="2 3">
    <name type="scientific">Paraburkholderia bengalensis</name>
    <dbReference type="NCBI Taxonomy" id="2747562"/>
    <lineage>
        <taxon>Bacteria</taxon>
        <taxon>Pseudomonadati</taxon>
        <taxon>Pseudomonadota</taxon>
        <taxon>Betaproteobacteria</taxon>
        <taxon>Burkholderiales</taxon>
        <taxon>Burkholderiaceae</taxon>
        <taxon>Paraburkholderia</taxon>
    </lineage>
</organism>
<keyword evidence="3" id="KW-1185">Reference proteome</keyword>
<feature type="domain" description="SsuA/THI5-like" evidence="1">
    <location>
        <begin position="21"/>
        <end position="221"/>
    </location>
</feature>
<comment type="caution">
    <text evidence="2">The sequence shown here is derived from an EMBL/GenBank/DDBJ whole genome shotgun (WGS) entry which is preliminary data.</text>
</comment>
<dbReference type="PANTHER" id="PTHR30024">
    <property type="entry name" value="ALIPHATIC SULFONATES-BINDING PROTEIN-RELATED"/>
    <property type="match status" value="1"/>
</dbReference>
<evidence type="ECO:0000313" key="2">
    <source>
        <dbReference type="EMBL" id="MEI6003009.1"/>
    </source>
</evidence>
<evidence type="ECO:0000313" key="3">
    <source>
        <dbReference type="Proteomes" id="UP001386437"/>
    </source>
</evidence>
<protein>
    <submittedName>
        <fullName evidence="2">ABC transporter substrate-binding protein</fullName>
    </submittedName>
</protein>
<dbReference type="Gene3D" id="3.40.190.10">
    <property type="entry name" value="Periplasmic binding protein-like II"/>
    <property type="match status" value="2"/>
</dbReference>